<proteinExistence type="inferred from homology"/>
<dbReference type="InterPro" id="IPR039424">
    <property type="entry name" value="SBP_5"/>
</dbReference>
<dbReference type="SUPFAM" id="SSF53850">
    <property type="entry name" value="Periplasmic binding protein-like II"/>
    <property type="match status" value="1"/>
</dbReference>
<dbReference type="InterPro" id="IPR000914">
    <property type="entry name" value="SBP_5_dom"/>
</dbReference>
<reference evidence="6" key="1">
    <citation type="submission" date="2021-01" db="EMBL/GenBank/DDBJ databases">
        <title>Whole genome shotgun sequence of Sinosporangium siamense NBRC 109515.</title>
        <authorList>
            <person name="Komaki H."/>
            <person name="Tamura T."/>
        </authorList>
    </citation>
    <scope>NUCLEOTIDE SEQUENCE</scope>
    <source>
        <strain evidence="6">NBRC 109515</strain>
    </source>
</reference>
<evidence type="ECO:0000313" key="7">
    <source>
        <dbReference type="Proteomes" id="UP000606172"/>
    </source>
</evidence>
<dbReference type="Pfam" id="PF00496">
    <property type="entry name" value="SBP_bac_5"/>
    <property type="match status" value="1"/>
</dbReference>
<evidence type="ECO:0000256" key="1">
    <source>
        <dbReference type="ARBA" id="ARBA00005695"/>
    </source>
</evidence>
<dbReference type="Gene3D" id="3.40.190.10">
    <property type="entry name" value="Periplasmic binding protein-like II"/>
    <property type="match status" value="1"/>
</dbReference>
<evidence type="ECO:0000256" key="3">
    <source>
        <dbReference type="ARBA" id="ARBA00022729"/>
    </source>
</evidence>
<gene>
    <name evidence="6" type="ORF">Ssi02_23590</name>
</gene>
<dbReference type="EMBL" id="BOOW01000013">
    <property type="protein sequence ID" value="GII92128.1"/>
    <property type="molecule type" value="Genomic_DNA"/>
</dbReference>
<evidence type="ECO:0000256" key="2">
    <source>
        <dbReference type="ARBA" id="ARBA00022448"/>
    </source>
</evidence>
<keyword evidence="3" id="KW-0732">Signal</keyword>
<organism evidence="6 7">
    <name type="scientific">Sinosporangium siamense</name>
    <dbReference type="NCBI Taxonomy" id="1367973"/>
    <lineage>
        <taxon>Bacteria</taxon>
        <taxon>Bacillati</taxon>
        <taxon>Actinomycetota</taxon>
        <taxon>Actinomycetes</taxon>
        <taxon>Streptosporangiales</taxon>
        <taxon>Streptosporangiaceae</taxon>
        <taxon>Sinosporangium</taxon>
    </lineage>
</organism>
<sequence>MNMELLPPSVRSRGRPRHSFTAAIILLAAGLALTGCAGGTALGRDAGTVVIGSEGEIPPLDPHRLNGTVGLRLIDALYDPLVREDLSKTSDRAPALVPGLAQSWTTSADARTHTFTLRPGVLFADGTAFDADAVKVNFARIMDKSSPVYDKTAAGNMSFLTRWIDTVSTPDASTVVLKLKEPYAAMPRLLTDRRMSIISPAALKQIGGDEIGLKPVGTGSFSVQSFEQGKRLDLRPNPKFWGGKPRAAKIIIEAVTDPTTLAIAAQTGEVDAILSAGAQQVKQFQHNDIMAVQYPDPANQYFIRLNTRIAPTSRPEFRQALNYAIDRAAIARLTGGQAAPSTHPIPKGNEAYDASTRQGAGYSHDPGKARRLLAESGVATPVRLRVLSPNSGPGFTQATEIMSLIQQDLKAIGVELDVQYMEFASLLAQEGPGYPDGVHGSFNGWTTGAASADFLERMFSGKLVPPGGVNRGWYRNGRVDALFDQARGERDDAERFSLYRRAGDLIAGDAPWVFLYQDRLPRLLNREVTGVVPATSVYIDYTTLGRR</sequence>
<dbReference type="GO" id="GO:0043190">
    <property type="term" value="C:ATP-binding cassette (ABC) transporter complex"/>
    <property type="evidence" value="ECO:0007669"/>
    <property type="project" value="InterPro"/>
</dbReference>
<dbReference type="GO" id="GO:0042597">
    <property type="term" value="C:periplasmic space"/>
    <property type="evidence" value="ECO:0007669"/>
    <property type="project" value="UniProtKB-ARBA"/>
</dbReference>
<dbReference type="InterPro" id="IPR030678">
    <property type="entry name" value="Peptide/Ni-bd"/>
</dbReference>
<dbReference type="Gene3D" id="3.10.105.10">
    <property type="entry name" value="Dipeptide-binding Protein, Domain 3"/>
    <property type="match status" value="1"/>
</dbReference>
<dbReference type="PIRSF" id="PIRSF002741">
    <property type="entry name" value="MppA"/>
    <property type="match status" value="1"/>
</dbReference>
<dbReference type="PANTHER" id="PTHR30290:SF9">
    <property type="entry name" value="OLIGOPEPTIDE-BINDING PROTEIN APPA"/>
    <property type="match status" value="1"/>
</dbReference>
<evidence type="ECO:0000259" key="5">
    <source>
        <dbReference type="Pfam" id="PF00496"/>
    </source>
</evidence>
<dbReference type="GO" id="GO:0015833">
    <property type="term" value="P:peptide transport"/>
    <property type="evidence" value="ECO:0007669"/>
    <property type="project" value="TreeGrafter"/>
</dbReference>
<comment type="similarity">
    <text evidence="1">Belongs to the bacterial solute-binding protein 5 family.</text>
</comment>
<evidence type="ECO:0000313" key="6">
    <source>
        <dbReference type="EMBL" id="GII92128.1"/>
    </source>
</evidence>
<accession>A0A919RE04</accession>
<dbReference type="Proteomes" id="UP000606172">
    <property type="component" value="Unassembled WGS sequence"/>
</dbReference>
<feature type="region of interest" description="Disordered" evidence="4">
    <location>
        <begin position="336"/>
        <end position="365"/>
    </location>
</feature>
<dbReference type="Gene3D" id="3.90.76.10">
    <property type="entry name" value="Dipeptide-binding Protein, Domain 1"/>
    <property type="match status" value="1"/>
</dbReference>
<evidence type="ECO:0000256" key="4">
    <source>
        <dbReference type="SAM" id="MobiDB-lite"/>
    </source>
</evidence>
<protein>
    <submittedName>
        <fullName evidence="6">Peptide ABC transporter substrate-binding protein</fullName>
    </submittedName>
</protein>
<dbReference type="AlphaFoldDB" id="A0A919RE04"/>
<dbReference type="GO" id="GO:1904680">
    <property type="term" value="F:peptide transmembrane transporter activity"/>
    <property type="evidence" value="ECO:0007669"/>
    <property type="project" value="TreeGrafter"/>
</dbReference>
<dbReference type="PANTHER" id="PTHR30290">
    <property type="entry name" value="PERIPLASMIC BINDING COMPONENT OF ABC TRANSPORTER"/>
    <property type="match status" value="1"/>
</dbReference>
<name>A0A919RE04_9ACTN</name>
<keyword evidence="7" id="KW-1185">Reference proteome</keyword>
<keyword evidence="2" id="KW-0813">Transport</keyword>
<feature type="domain" description="Solute-binding protein family 5" evidence="5">
    <location>
        <begin position="96"/>
        <end position="430"/>
    </location>
</feature>
<comment type="caution">
    <text evidence="6">The sequence shown here is derived from an EMBL/GenBank/DDBJ whole genome shotgun (WGS) entry which is preliminary data.</text>
</comment>